<evidence type="ECO:0000256" key="2">
    <source>
        <dbReference type="ARBA" id="ARBA00022448"/>
    </source>
</evidence>
<keyword evidence="3 6" id="KW-0812">Transmembrane</keyword>
<organism evidence="8 9">
    <name type="scientific">Exophiala spinifera</name>
    <dbReference type="NCBI Taxonomy" id="91928"/>
    <lineage>
        <taxon>Eukaryota</taxon>
        <taxon>Fungi</taxon>
        <taxon>Dikarya</taxon>
        <taxon>Ascomycota</taxon>
        <taxon>Pezizomycotina</taxon>
        <taxon>Eurotiomycetes</taxon>
        <taxon>Chaetothyriomycetidae</taxon>
        <taxon>Chaetothyriales</taxon>
        <taxon>Herpotrichiellaceae</taxon>
        <taxon>Exophiala</taxon>
    </lineage>
</organism>
<dbReference type="InterPro" id="IPR020846">
    <property type="entry name" value="MFS_dom"/>
</dbReference>
<dbReference type="PROSITE" id="PS50850">
    <property type="entry name" value="MFS"/>
    <property type="match status" value="1"/>
</dbReference>
<keyword evidence="5 6" id="KW-0472">Membrane</keyword>
<dbReference type="GO" id="GO:0005886">
    <property type="term" value="C:plasma membrane"/>
    <property type="evidence" value="ECO:0007669"/>
    <property type="project" value="TreeGrafter"/>
</dbReference>
<evidence type="ECO:0000259" key="7">
    <source>
        <dbReference type="PROSITE" id="PS50850"/>
    </source>
</evidence>
<dbReference type="HOGENOM" id="CLU_000960_25_2_1"/>
<feature type="transmembrane region" description="Helical" evidence="6">
    <location>
        <begin position="449"/>
        <end position="472"/>
    </location>
</feature>
<dbReference type="GO" id="GO:0022857">
    <property type="term" value="F:transmembrane transporter activity"/>
    <property type="evidence" value="ECO:0007669"/>
    <property type="project" value="InterPro"/>
</dbReference>
<dbReference type="InterPro" id="IPR010573">
    <property type="entry name" value="MFS_Str1/Tri12-like"/>
</dbReference>
<feature type="transmembrane region" description="Helical" evidence="6">
    <location>
        <begin position="388"/>
        <end position="409"/>
    </location>
</feature>
<dbReference type="AlphaFoldDB" id="A0A0D1ZHR3"/>
<feature type="transmembrane region" description="Helical" evidence="6">
    <location>
        <begin position="542"/>
        <end position="561"/>
    </location>
</feature>
<dbReference type="Gene3D" id="1.20.1250.20">
    <property type="entry name" value="MFS general substrate transporter like domains"/>
    <property type="match status" value="1"/>
</dbReference>
<name>A0A0D1ZHR3_9EURO</name>
<feature type="transmembrane region" description="Helical" evidence="6">
    <location>
        <begin position="141"/>
        <end position="163"/>
    </location>
</feature>
<keyword evidence="9" id="KW-1185">Reference proteome</keyword>
<feature type="transmembrane region" description="Helical" evidence="6">
    <location>
        <begin position="87"/>
        <end position="104"/>
    </location>
</feature>
<evidence type="ECO:0000256" key="4">
    <source>
        <dbReference type="ARBA" id="ARBA00022989"/>
    </source>
</evidence>
<proteinExistence type="predicted"/>
<evidence type="ECO:0000313" key="9">
    <source>
        <dbReference type="Proteomes" id="UP000053328"/>
    </source>
</evidence>
<dbReference type="OrthoDB" id="4139357at2759"/>
<feature type="transmembrane region" description="Helical" evidence="6">
    <location>
        <begin position="116"/>
        <end position="135"/>
    </location>
</feature>
<feature type="transmembrane region" description="Helical" evidence="6">
    <location>
        <begin position="250"/>
        <end position="269"/>
    </location>
</feature>
<feature type="transmembrane region" description="Helical" evidence="6">
    <location>
        <begin position="207"/>
        <end position="225"/>
    </location>
</feature>
<feature type="transmembrane region" description="Helical" evidence="6">
    <location>
        <begin position="415"/>
        <end position="437"/>
    </location>
</feature>
<gene>
    <name evidence="8" type="ORF">PV08_09719</name>
</gene>
<dbReference type="GeneID" id="27336802"/>
<comment type="subcellular location">
    <subcellularLocation>
        <location evidence="1">Membrane</location>
        <topology evidence="1">Multi-pass membrane protein</topology>
    </subcellularLocation>
</comment>
<dbReference type="SUPFAM" id="SSF103473">
    <property type="entry name" value="MFS general substrate transporter"/>
    <property type="match status" value="1"/>
</dbReference>
<feature type="transmembrane region" description="Helical" evidence="6">
    <location>
        <begin position="175"/>
        <end position="195"/>
    </location>
</feature>
<dbReference type="Proteomes" id="UP000053328">
    <property type="component" value="Unassembled WGS sequence"/>
</dbReference>
<dbReference type="RefSeq" id="XP_016232658.1">
    <property type="nucleotide sequence ID" value="XM_016384035.1"/>
</dbReference>
<sequence>MEDYDLEAVDKTPIDVQIEDTSTRYHVDGQIAASVHVEHEIWDGINLKTVLAFLAICGQLSAYEYTLLIPAVAAPYINADLGPDPDYIWINVTWGLGAAILVSVGGRLSDIFGRRYFMLAGALISFLGTIVGATGQSIGQMIASGVMFGIGSGFQEMGFACIMEFIPNKYRLTALGLYGTSAIMCIFAPLITYVFIAHTSITWRGAYWYMCAFHGVAGIFLFCFYRPPSFETKHKTESVSRLSLMKEMDYVGLFLLVAGCTLFLVGLNFGGRRFPWKSAEVIAPIIVGFLCLVLLFVWDFNANLKYPLFPPRLFRQWRGYNVLVLVGFCCGMLYYSMQVIWPRESALLFVPADKPIIRGIYANLTTLATWVSLISVWVFCARFGHEKWQIFGFICCQTAFVGALSTVGIDDKGKAIALVFLMSCFINQPLYMLFSMVSLNLEDQADMGVAVGALSTFRLLGGAVATAIYSSIVDNQFKENLPSQLAKAIAGLNFDQANLKALMVAAASNTAAAYAKVPGITAQIIAASQHAVKLAYVQAFRVVFYTALGFAVLALVSALLVSDIDPARKNLDKAVLLENETVKVVDSKLEPVGQKE</sequence>
<dbReference type="VEuPathDB" id="FungiDB:PV08_09719"/>
<evidence type="ECO:0000256" key="1">
    <source>
        <dbReference type="ARBA" id="ARBA00004141"/>
    </source>
</evidence>
<dbReference type="EMBL" id="KN847498">
    <property type="protein sequence ID" value="KIW12442.1"/>
    <property type="molecule type" value="Genomic_DNA"/>
</dbReference>
<evidence type="ECO:0000313" key="8">
    <source>
        <dbReference type="EMBL" id="KIW12442.1"/>
    </source>
</evidence>
<evidence type="ECO:0000256" key="3">
    <source>
        <dbReference type="ARBA" id="ARBA00022692"/>
    </source>
</evidence>
<accession>A0A0D1ZHR3</accession>
<keyword evidence="2" id="KW-0813">Transport</keyword>
<dbReference type="InterPro" id="IPR036259">
    <property type="entry name" value="MFS_trans_sf"/>
</dbReference>
<evidence type="ECO:0000256" key="5">
    <source>
        <dbReference type="ARBA" id="ARBA00023136"/>
    </source>
</evidence>
<dbReference type="PROSITE" id="PS00216">
    <property type="entry name" value="SUGAR_TRANSPORT_1"/>
    <property type="match status" value="1"/>
</dbReference>
<dbReference type="Pfam" id="PF06609">
    <property type="entry name" value="TRI12"/>
    <property type="match status" value="1"/>
</dbReference>
<dbReference type="PANTHER" id="PTHR23501">
    <property type="entry name" value="MAJOR FACILITATOR SUPERFAMILY"/>
    <property type="match status" value="1"/>
</dbReference>
<evidence type="ECO:0000256" key="6">
    <source>
        <dbReference type="SAM" id="Phobius"/>
    </source>
</evidence>
<dbReference type="PANTHER" id="PTHR23501:SF109">
    <property type="entry name" value="MAJOR FACILITATOR SUPERFAMILY (MFS) PROFILE DOMAIN-CONTAINING PROTEIN-RELATED"/>
    <property type="match status" value="1"/>
</dbReference>
<feature type="domain" description="Major facilitator superfamily (MFS) profile" evidence="7">
    <location>
        <begin position="50"/>
        <end position="569"/>
    </location>
</feature>
<feature type="transmembrane region" description="Helical" evidence="6">
    <location>
        <begin position="281"/>
        <end position="298"/>
    </location>
</feature>
<reference evidence="8 9" key="1">
    <citation type="submission" date="2015-01" db="EMBL/GenBank/DDBJ databases">
        <title>The Genome Sequence of Exophiala spinifera CBS89968.</title>
        <authorList>
            <consortium name="The Broad Institute Genomics Platform"/>
            <person name="Cuomo C."/>
            <person name="de Hoog S."/>
            <person name="Gorbushina A."/>
            <person name="Stielow B."/>
            <person name="Teixiera M."/>
            <person name="Abouelleil A."/>
            <person name="Chapman S.B."/>
            <person name="Priest M."/>
            <person name="Young S.K."/>
            <person name="Wortman J."/>
            <person name="Nusbaum C."/>
            <person name="Birren B."/>
        </authorList>
    </citation>
    <scope>NUCLEOTIDE SEQUENCE [LARGE SCALE GENOMIC DNA]</scope>
    <source>
        <strain evidence="8 9">CBS 89968</strain>
    </source>
</reference>
<keyword evidence="4 6" id="KW-1133">Transmembrane helix</keyword>
<feature type="transmembrane region" description="Helical" evidence="6">
    <location>
        <begin position="319"/>
        <end position="340"/>
    </location>
</feature>
<feature type="transmembrane region" description="Helical" evidence="6">
    <location>
        <begin position="360"/>
        <end position="381"/>
    </location>
</feature>
<dbReference type="InterPro" id="IPR005829">
    <property type="entry name" value="Sugar_transporter_CS"/>
</dbReference>
<protein>
    <recommendedName>
        <fullName evidence="7">Major facilitator superfamily (MFS) profile domain-containing protein</fullName>
    </recommendedName>
</protein>